<evidence type="ECO:0000313" key="2">
    <source>
        <dbReference type="EMBL" id="KAF4512568.1"/>
    </source>
</evidence>
<dbReference type="EMBL" id="JAAVMX010000002">
    <property type="protein sequence ID" value="KAF4512568.1"/>
    <property type="molecule type" value="Genomic_DNA"/>
</dbReference>
<name>A0A8H4V969_9HYPO</name>
<evidence type="ECO:0000313" key="3">
    <source>
        <dbReference type="Proteomes" id="UP000557566"/>
    </source>
</evidence>
<feature type="region of interest" description="Disordered" evidence="1">
    <location>
        <begin position="73"/>
        <end position="114"/>
    </location>
</feature>
<gene>
    <name evidence="2" type="ORF">G6O67_001688</name>
</gene>
<protein>
    <submittedName>
        <fullName evidence="2">Uncharacterized protein</fullName>
    </submittedName>
</protein>
<keyword evidence="3" id="KW-1185">Reference proteome</keyword>
<comment type="caution">
    <text evidence="2">The sequence shown here is derived from an EMBL/GenBank/DDBJ whole genome shotgun (WGS) entry which is preliminary data.</text>
</comment>
<organism evidence="2 3">
    <name type="scientific">Ophiocordyceps sinensis</name>
    <dbReference type="NCBI Taxonomy" id="72228"/>
    <lineage>
        <taxon>Eukaryota</taxon>
        <taxon>Fungi</taxon>
        <taxon>Dikarya</taxon>
        <taxon>Ascomycota</taxon>
        <taxon>Pezizomycotina</taxon>
        <taxon>Sordariomycetes</taxon>
        <taxon>Hypocreomycetidae</taxon>
        <taxon>Hypocreales</taxon>
        <taxon>Ophiocordycipitaceae</taxon>
        <taxon>Ophiocordyceps</taxon>
    </lineage>
</organism>
<dbReference type="Proteomes" id="UP000557566">
    <property type="component" value="Unassembled WGS sequence"/>
</dbReference>
<evidence type="ECO:0000256" key="1">
    <source>
        <dbReference type="SAM" id="MobiDB-lite"/>
    </source>
</evidence>
<dbReference type="AlphaFoldDB" id="A0A8H4V969"/>
<reference evidence="2 3" key="1">
    <citation type="journal article" date="2020" name="Genome Biol. Evol.">
        <title>A new high-quality draft genome assembly of the Chinese cordyceps Ophiocordyceps sinensis.</title>
        <authorList>
            <person name="Shu R."/>
            <person name="Zhang J."/>
            <person name="Meng Q."/>
            <person name="Zhang H."/>
            <person name="Zhou G."/>
            <person name="Li M."/>
            <person name="Wu P."/>
            <person name="Zhao Y."/>
            <person name="Chen C."/>
            <person name="Qin Q."/>
        </authorList>
    </citation>
    <scope>NUCLEOTIDE SEQUENCE [LARGE SCALE GENOMIC DNA]</scope>
    <source>
        <strain evidence="2 3">IOZ07</strain>
    </source>
</reference>
<accession>A0A8H4V969</accession>
<proteinExistence type="predicted"/>
<sequence>MNTPKDISSSALEIAVQRCRESIEAASPSWRLARPADSWIRACKMARNSSRPLTGPVARCTCSWWAHSLPSLPHKGHAGGVQRPQDDDATRRLRRQMSPQDFLETRHAARKDRT</sequence>